<protein>
    <submittedName>
        <fullName evidence="1">Uncharacterized protein</fullName>
    </submittedName>
</protein>
<proteinExistence type="predicted"/>
<dbReference type="AlphaFoldDB" id="A0AA39IED7"/>
<organism evidence="1 2">
    <name type="scientific">Armillaria borealis</name>
    <dbReference type="NCBI Taxonomy" id="47425"/>
    <lineage>
        <taxon>Eukaryota</taxon>
        <taxon>Fungi</taxon>
        <taxon>Dikarya</taxon>
        <taxon>Basidiomycota</taxon>
        <taxon>Agaricomycotina</taxon>
        <taxon>Agaricomycetes</taxon>
        <taxon>Agaricomycetidae</taxon>
        <taxon>Agaricales</taxon>
        <taxon>Marasmiineae</taxon>
        <taxon>Physalacriaceae</taxon>
        <taxon>Armillaria</taxon>
    </lineage>
</organism>
<gene>
    <name evidence="1" type="ORF">EV421DRAFT_1873727</name>
</gene>
<evidence type="ECO:0000313" key="2">
    <source>
        <dbReference type="Proteomes" id="UP001175226"/>
    </source>
</evidence>
<name>A0AA39IED7_9AGAR</name>
<dbReference type="Proteomes" id="UP001175226">
    <property type="component" value="Unassembled WGS sequence"/>
</dbReference>
<evidence type="ECO:0000313" key="1">
    <source>
        <dbReference type="EMBL" id="KAK0421678.1"/>
    </source>
</evidence>
<keyword evidence="2" id="KW-1185">Reference proteome</keyword>
<accession>A0AA39IED7</accession>
<comment type="caution">
    <text evidence="1">The sequence shown here is derived from an EMBL/GenBank/DDBJ whole genome shotgun (WGS) entry which is preliminary data.</text>
</comment>
<sequence length="90" mass="10235">MGCREGIPEKSYGVWGMGEVWVMAPISLGTRSVEPKIYGVWESMGYGRYGLGGRRLYIWGDTGSRLCASSLARRYIQIQRRMRIEINNSI</sequence>
<dbReference type="EMBL" id="JAUEPT010000371">
    <property type="protein sequence ID" value="KAK0421678.1"/>
    <property type="molecule type" value="Genomic_DNA"/>
</dbReference>
<reference evidence="1" key="1">
    <citation type="submission" date="2023-06" db="EMBL/GenBank/DDBJ databases">
        <authorList>
            <consortium name="Lawrence Berkeley National Laboratory"/>
            <person name="Ahrendt S."/>
            <person name="Sahu N."/>
            <person name="Indic B."/>
            <person name="Wong-Bajracharya J."/>
            <person name="Merenyi Z."/>
            <person name="Ke H.-M."/>
            <person name="Monk M."/>
            <person name="Kocsube S."/>
            <person name="Drula E."/>
            <person name="Lipzen A."/>
            <person name="Balint B."/>
            <person name="Henrissat B."/>
            <person name="Andreopoulos B."/>
            <person name="Martin F.M."/>
            <person name="Harder C.B."/>
            <person name="Rigling D."/>
            <person name="Ford K.L."/>
            <person name="Foster G.D."/>
            <person name="Pangilinan J."/>
            <person name="Papanicolaou A."/>
            <person name="Barry K."/>
            <person name="LaButti K."/>
            <person name="Viragh M."/>
            <person name="Koriabine M."/>
            <person name="Yan M."/>
            <person name="Riley R."/>
            <person name="Champramary S."/>
            <person name="Plett K.L."/>
            <person name="Tsai I.J."/>
            <person name="Slot J."/>
            <person name="Sipos G."/>
            <person name="Plett J."/>
            <person name="Nagy L.G."/>
            <person name="Grigoriev I.V."/>
        </authorList>
    </citation>
    <scope>NUCLEOTIDE SEQUENCE</scope>
    <source>
        <strain evidence="1">FPL87.14</strain>
    </source>
</reference>